<dbReference type="PANTHER" id="PTHR37816:SF2">
    <property type="entry name" value="DNA TOPOLOGY MODULATION PROTEIN FLAR-RELATED PROTEIN"/>
    <property type="match status" value="1"/>
</dbReference>
<dbReference type="GO" id="GO:0016301">
    <property type="term" value="F:kinase activity"/>
    <property type="evidence" value="ECO:0007669"/>
    <property type="project" value="UniProtKB-KW"/>
</dbReference>
<dbReference type="Pfam" id="PF13238">
    <property type="entry name" value="AAA_18"/>
    <property type="match status" value="1"/>
</dbReference>
<dbReference type="InterPro" id="IPR052922">
    <property type="entry name" value="Cytidylate_Kinase-2"/>
</dbReference>
<reference evidence="1 2" key="1">
    <citation type="submission" date="2017-03" db="EMBL/GenBank/DDBJ databases">
        <title>Genome sequence of Clostridium hungatei DSM 14427.</title>
        <authorList>
            <person name="Poehlein A."/>
            <person name="Daniel R."/>
        </authorList>
    </citation>
    <scope>NUCLEOTIDE SEQUENCE [LARGE SCALE GENOMIC DNA]</scope>
    <source>
        <strain evidence="1 2">DSM 14427</strain>
    </source>
</reference>
<dbReference type="Gene3D" id="3.40.50.300">
    <property type="entry name" value="P-loop containing nucleotide triphosphate hydrolases"/>
    <property type="match status" value="1"/>
</dbReference>
<name>A0A1V4SMV2_RUMHU</name>
<evidence type="ECO:0000313" key="2">
    <source>
        <dbReference type="Proteomes" id="UP000191554"/>
    </source>
</evidence>
<dbReference type="RefSeq" id="WP_080063495.1">
    <property type="nucleotide sequence ID" value="NZ_MZGX01000005.1"/>
</dbReference>
<dbReference type="EC" id="2.7.4.25" evidence="1"/>
<keyword evidence="1" id="KW-0418">Kinase</keyword>
<dbReference type="PANTHER" id="PTHR37816">
    <property type="entry name" value="YALI0E33011P"/>
    <property type="match status" value="1"/>
</dbReference>
<keyword evidence="2" id="KW-1185">Reference proteome</keyword>
<dbReference type="STRING" id="48256.CLHUN_10410"/>
<sequence>MNRHIHILGASGSGTTTLAGELSKLLGYEHFDSDDYFWLPTIPPFTEKRPVSDRIQLLEKDLKGVDSWILSGSNCGWGDFLISSYDLVVFLYVPPEIRIKRLIQREIERYSIERISHGGDLYESHKAFIEWAAAYDTAGLEMRSLALHNEWLKRLNCGVIRLEGTQSVEERIRAVLRELERQK</sequence>
<dbReference type="SUPFAM" id="SSF52540">
    <property type="entry name" value="P-loop containing nucleoside triphosphate hydrolases"/>
    <property type="match status" value="1"/>
</dbReference>
<dbReference type="InterPro" id="IPR027417">
    <property type="entry name" value="P-loop_NTPase"/>
</dbReference>
<comment type="caution">
    <text evidence="1">The sequence shown here is derived from an EMBL/GenBank/DDBJ whole genome shotgun (WGS) entry which is preliminary data.</text>
</comment>
<dbReference type="OrthoDB" id="9800332at2"/>
<dbReference type="AlphaFoldDB" id="A0A1V4SMV2"/>
<gene>
    <name evidence="1" type="primary">cmk_1</name>
    <name evidence="1" type="ORF">CLHUN_10410</name>
</gene>
<accession>A0A1V4SMV2</accession>
<dbReference type="NCBIfam" id="NF004861">
    <property type="entry name" value="PRK06217.1"/>
    <property type="match status" value="1"/>
</dbReference>
<dbReference type="Proteomes" id="UP000191554">
    <property type="component" value="Unassembled WGS sequence"/>
</dbReference>
<keyword evidence="1" id="KW-0808">Transferase</keyword>
<proteinExistence type="predicted"/>
<protein>
    <submittedName>
        <fullName evidence="1">Cytidylate kinase</fullName>
        <ecNumber evidence="1">2.7.4.25</ecNumber>
    </submittedName>
</protein>
<dbReference type="EMBL" id="MZGX01000005">
    <property type="protein sequence ID" value="OPX45154.1"/>
    <property type="molecule type" value="Genomic_DNA"/>
</dbReference>
<organism evidence="1 2">
    <name type="scientific">Ruminiclostridium hungatei</name>
    <name type="common">Clostridium hungatei</name>
    <dbReference type="NCBI Taxonomy" id="48256"/>
    <lineage>
        <taxon>Bacteria</taxon>
        <taxon>Bacillati</taxon>
        <taxon>Bacillota</taxon>
        <taxon>Clostridia</taxon>
        <taxon>Eubacteriales</taxon>
        <taxon>Oscillospiraceae</taxon>
        <taxon>Ruminiclostridium</taxon>
    </lineage>
</organism>
<evidence type="ECO:0000313" key="1">
    <source>
        <dbReference type="EMBL" id="OPX45154.1"/>
    </source>
</evidence>